<protein>
    <submittedName>
        <fullName evidence="1">Uncharacterized protein</fullName>
    </submittedName>
</protein>
<dbReference type="Proteomes" id="UP001054945">
    <property type="component" value="Unassembled WGS sequence"/>
</dbReference>
<keyword evidence="2" id="KW-1185">Reference proteome</keyword>
<proteinExistence type="predicted"/>
<comment type="caution">
    <text evidence="1">The sequence shown here is derived from an EMBL/GenBank/DDBJ whole genome shotgun (WGS) entry which is preliminary data.</text>
</comment>
<evidence type="ECO:0000313" key="1">
    <source>
        <dbReference type="EMBL" id="GIY56367.1"/>
    </source>
</evidence>
<gene>
    <name evidence="1" type="ORF">CEXT_481921</name>
</gene>
<evidence type="ECO:0000313" key="2">
    <source>
        <dbReference type="Proteomes" id="UP001054945"/>
    </source>
</evidence>
<dbReference type="AlphaFoldDB" id="A0AAV4UEX2"/>
<accession>A0AAV4UEX2</accession>
<reference evidence="1 2" key="1">
    <citation type="submission" date="2021-06" db="EMBL/GenBank/DDBJ databases">
        <title>Caerostris extrusa draft genome.</title>
        <authorList>
            <person name="Kono N."/>
            <person name="Arakawa K."/>
        </authorList>
    </citation>
    <scope>NUCLEOTIDE SEQUENCE [LARGE SCALE GENOMIC DNA]</scope>
</reference>
<sequence length="134" mass="15547">MEKARKDFRRKVLGKFGPIIVPREPSCPGNAIVFRIQDLFINRDIGPGSFRLCFRGFRFCAYCFLSTDSEHEDIIGKKPGGKAVWEKIVILTPIRDCLPKRGWRDESFFFADSRMRQKDGFLLSVADKNCRLRK</sequence>
<organism evidence="1 2">
    <name type="scientific">Caerostris extrusa</name>
    <name type="common">Bark spider</name>
    <name type="synonym">Caerostris bankana</name>
    <dbReference type="NCBI Taxonomy" id="172846"/>
    <lineage>
        <taxon>Eukaryota</taxon>
        <taxon>Metazoa</taxon>
        <taxon>Ecdysozoa</taxon>
        <taxon>Arthropoda</taxon>
        <taxon>Chelicerata</taxon>
        <taxon>Arachnida</taxon>
        <taxon>Araneae</taxon>
        <taxon>Araneomorphae</taxon>
        <taxon>Entelegynae</taxon>
        <taxon>Araneoidea</taxon>
        <taxon>Araneidae</taxon>
        <taxon>Caerostris</taxon>
    </lineage>
</organism>
<name>A0AAV4UEX2_CAEEX</name>
<dbReference type="EMBL" id="BPLR01012761">
    <property type="protein sequence ID" value="GIY56367.1"/>
    <property type="molecule type" value="Genomic_DNA"/>
</dbReference>